<sequence>MPPCLLAIRSLLPSASRTRRSILPSFPPFPPTFHSSHSTWRSPAQNRHGIARDGDGEPHQQDEEEISSIPPDPSGDSPIYTAQRPLGHETEVHREPYVSASGSRIISLMAPASPGNTTYATQWDTAFAKLRLLGYSERQDEENRTKWRDRIMFDRETVCLAKKVQAHFMEMERLSQKVHSEIEDGPFPTEMDGAVPSPPSPAHLLGAGDDRTWYAVMLWLLAYDPQHALDFVHATHHAPYPPLFAVQDSLLHLAYIFHNNPDARVKQQRLNRLGHVVTLLAHRTDGQYLRLPHGTLAWLMPAMRPEQLLRLWEAVREHRVDIHWNTLLHFATRLAHADYLDQALHALSEAQAQGAPSTATFFLSTCSTLLRSAMRQPSGMRVGLRMVDSLVEMGVALDLPLCNILMLNAVEAHDLTTAWSIYRSLPGYGLEANDRTFAVLLKACKINLDDTDMLNETIRNAIAHSDVKSHPILAADILNTLALHHTRHHPEMAFQTLADAYSQLFDTTPLSDLGILPPPSQSARSEDRMQPTRGAIGVMLITHLHHLFLQTQSHTQPHALYRRYRALVASRVAPWADTIDEDYIPNAFLVALTKTKAGLLPAAAIIKDMQRHAPDHVGPRQCEPTVQTWTILMHGFQKHGQMKMAEQVLQYMRSKGVEPDQVTWNVLVEGYAISRDSEGVDSILQRLREEGVGWDQFTTSSVRKFKSHSHGKAESMLNPSWRAGDQQRELDFTQDLREGIGRRFVEGEKSSRVGEAGSRESGNTEVKEGTYALIV</sequence>
<evidence type="ECO:0000313" key="7">
    <source>
        <dbReference type="EMBL" id="CZT20234.1"/>
    </source>
</evidence>
<dbReference type="OrthoDB" id="185373at2759"/>
<organism evidence="7 8">
    <name type="scientific">Ramularia collo-cygni</name>
    <dbReference type="NCBI Taxonomy" id="112498"/>
    <lineage>
        <taxon>Eukaryota</taxon>
        <taxon>Fungi</taxon>
        <taxon>Dikarya</taxon>
        <taxon>Ascomycota</taxon>
        <taxon>Pezizomycotina</taxon>
        <taxon>Dothideomycetes</taxon>
        <taxon>Dothideomycetidae</taxon>
        <taxon>Mycosphaerellales</taxon>
        <taxon>Mycosphaerellaceae</taxon>
        <taxon>Ramularia</taxon>
    </lineage>
</organism>
<feature type="repeat" description="PPR" evidence="5">
    <location>
        <begin position="660"/>
        <end position="694"/>
    </location>
</feature>
<feature type="compositionally biased region" description="Basic and acidic residues" evidence="6">
    <location>
        <begin position="50"/>
        <end position="61"/>
    </location>
</feature>
<dbReference type="PROSITE" id="PS51375">
    <property type="entry name" value="PPR"/>
    <property type="match status" value="2"/>
</dbReference>
<dbReference type="NCBIfam" id="TIGR00756">
    <property type="entry name" value="PPR"/>
    <property type="match status" value="1"/>
</dbReference>
<comment type="similarity">
    <text evidence="1">Belongs to the CCM1 family.</text>
</comment>
<dbReference type="InterPro" id="IPR002885">
    <property type="entry name" value="PPR_rpt"/>
</dbReference>
<evidence type="ECO:0000256" key="6">
    <source>
        <dbReference type="SAM" id="MobiDB-lite"/>
    </source>
</evidence>
<dbReference type="PANTHER" id="PTHR47447:SF17">
    <property type="entry name" value="OS12G0638900 PROTEIN"/>
    <property type="match status" value="1"/>
</dbReference>
<evidence type="ECO:0000313" key="8">
    <source>
        <dbReference type="Proteomes" id="UP000225277"/>
    </source>
</evidence>
<evidence type="ECO:0000256" key="3">
    <source>
        <dbReference type="ARBA" id="ARBA00044493"/>
    </source>
</evidence>
<gene>
    <name evidence="7" type="ORF">RCC_06091</name>
</gene>
<reference evidence="7 8" key="1">
    <citation type="submission" date="2016-03" db="EMBL/GenBank/DDBJ databases">
        <authorList>
            <person name="Ploux O."/>
        </authorList>
    </citation>
    <scope>NUCLEOTIDE SEQUENCE [LARGE SCALE GENOMIC DNA]</scope>
    <source>
        <strain evidence="7 8">URUG2</strain>
    </source>
</reference>
<dbReference type="GeneID" id="35601236"/>
<dbReference type="Pfam" id="PF13041">
    <property type="entry name" value="PPR_2"/>
    <property type="match status" value="1"/>
</dbReference>
<keyword evidence="2" id="KW-0677">Repeat</keyword>
<comment type="function">
    <text evidence="3">Regulates mitochondrial small subunit maturation by controlling 15S rRNA 5'-end processing. Localizes to the 5' precursor of the 15S rRNA in a position that is subsequently occupied by mS47 in the mature yeast mtSSU. Uses structure and sequence-specific RNA recognition, binding to a single-stranded region of the precursor and specifically recognizing bases -6 to -1. The exchange of Ccm1 for mS47 is coupled to the irreversible removal of precursor rRNA that is accompanied by conformational changes of the mitoribosomal proteins uS5m and mS26. These conformational changes signal completion of 5'-end rRNA processing through protection of the mature 5'-end of the 15S rRNA and stabilization of mS47. The removal of the 5' precursor together with the dissociation of Ccm1 may be catalyzed by the 5'-3' exoribonuclease Pet127. Involved in the specific removal of group I introns in mitochondrial encoded transcripts.</text>
</comment>
<dbReference type="Proteomes" id="UP000225277">
    <property type="component" value="Unassembled WGS sequence"/>
</dbReference>
<dbReference type="InterPro" id="IPR011990">
    <property type="entry name" value="TPR-like_helical_dom_sf"/>
</dbReference>
<evidence type="ECO:0000256" key="1">
    <source>
        <dbReference type="ARBA" id="ARBA00006192"/>
    </source>
</evidence>
<feature type="repeat" description="PPR" evidence="5">
    <location>
        <begin position="625"/>
        <end position="659"/>
    </location>
</feature>
<dbReference type="Gene3D" id="1.25.40.10">
    <property type="entry name" value="Tetratricopeptide repeat domain"/>
    <property type="match status" value="2"/>
</dbReference>
<dbReference type="STRING" id="112498.A0A2D3VBY4"/>
<evidence type="ECO:0000256" key="4">
    <source>
        <dbReference type="ARBA" id="ARBA00044511"/>
    </source>
</evidence>
<accession>A0A2D3VBY4</accession>
<name>A0A2D3VBY4_9PEZI</name>
<protein>
    <recommendedName>
        <fullName evidence="9">Pentatricopeptide repeat protein</fullName>
    </recommendedName>
</protein>
<dbReference type="AlphaFoldDB" id="A0A2D3VBY4"/>
<feature type="region of interest" description="Disordered" evidence="6">
    <location>
        <begin position="26"/>
        <end position="82"/>
    </location>
</feature>
<evidence type="ECO:0000256" key="5">
    <source>
        <dbReference type="PROSITE-ProRule" id="PRU00708"/>
    </source>
</evidence>
<keyword evidence="8" id="KW-1185">Reference proteome</keyword>
<dbReference type="EMBL" id="FJUY01000009">
    <property type="protein sequence ID" value="CZT20234.1"/>
    <property type="molecule type" value="Genomic_DNA"/>
</dbReference>
<dbReference type="RefSeq" id="XP_023627123.1">
    <property type="nucleotide sequence ID" value="XM_023771355.1"/>
</dbReference>
<comment type="subunit">
    <text evidence="4">Binds to mitochondrial small subunit 15S rRNA.</text>
</comment>
<dbReference type="PANTHER" id="PTHR47447">
    <property type="entry name" value="OS03G0856100 PROTEIN"/>
    <property type="match status" value="1"/>
</dbReference>
<proteinExistence type="inferred from homology"/>
<evidence type="ECO:0008006" key="9">
    <source>
        <dbReference type="Google" id="ProtNLM"/>
    </source>
</evidence>
<evidence type="ECO:0000256" key="2">
    <source>
        <dbReference type="ARBA" id="ARBA00022737"/>
    </source>
</evidence>
<feature type="region of interest" description="Disordered" evidence="6">
    <location>
        <begin position="748"/>
        <end position="769"/>
    </location>
</feature>